<evidence type="ECO:0000256" key="2">
    <source>
        <dbReference type="SAM" id="MobiDB-lite"/>
    </source>
</evidence>
<evidence type="ECO:0000313" key="5">
    <source>
        <dbReference type="Proteomes" id="UP000823388"/>
    </source>
</evidence>
<gene>
    <name evidence="4" type="ORF">PVAP13_2KG491100</name>
</gene>
<reference evidence="4" key="1">
    <citation type="submission" date="2020-05" db="EMBL/GenBank/DDBJ databases">
        <title>WGS assembly of Panicum virgatum.</title>
        <authorList>
            <person name="Lovell J.T."/>
            <person name="Jenkins J."/>
            <person name="Shu S."/>
            <person name="Juenger T.E."/>
            <person name="Schmutz J."/>
        </authorList>
    </citation>
    <scope>NUCLEOTIDE SEQUENCE</scope>
    <source>
        <strain evidence="4">AP13</strain>
    </source>
</reference>
<dbReference type="PANTHER" id="PTHR47318:SF1">
    <property type="entry name" value="PEPTIDYL-PROLYL CIS-TRANS ISOMERASE CYP37, CHLOROPLASTIC"/>
    <property type="match status" value="1"/>
</dbReference>
<organism evidence="4 5">
    <name type="scientific">Panicum virgatum</name>
    <name type="common">Blackwell switchgrass</name>
    <dbReference type="NCBI Taxonomy" id="38727"/>
    <lineage>
        <taxon>Eukaryota</taxon>
        <taxon>Viridiplantae</taxon>
        <taxon>Streptophyta</taxon>
        <taxon>Embryophyta</taxon>
        <taxon>Tracheophyta</taxon>
        <taxon>Spermatophyta</taxon>
        <taxon>Magnoliopsida</taxon>
        <taxon>Liliopsida</taxon>
        <taxon>Poales</taxon>
        <taxon>Poaceae</taxon>
        <taxon>PACMAD clade</taxon>
        <taxon>Panicoideae</taxon>
        <taxon>Panicodae</taxon>
        <taxon>Paniceae</taxon>
        <taxon>Panicinae</taxon>
        <taxon>Panicum</taxon>
        <taxon>Panicum sect. Hiantes</taxon>
    </lineage>
</organism>
<name>A0A8T0WSM3_PANVG</name>
<dbReference type="Proteomes" id="UP000823388">
    <property type="component" value="Chromosome 2K"/>
</dbReference>
<dbReference type="Pfam" id="PF21329">
    <property type="entry name" value="CYP38_PsbQ-like"/>
    <property type="match status" value="1"/>
</dbReference>
<dbReference type="SUPFAM" id="SSF50891">
    <property type="entry name" value="Cyclophilin-like"/>
    <property type="match status" value="1"/>
</dbReference>
<dbReference type="InterPro" id="IPR044259">
    <property type="entry name" value="CYP37-like"/>
</dbReference>
<evidence type="ECO:0000313" key="4">
    <source>
        <dbReference type="EMBL" id="KAG2646189.1"/>
    </source>
</evidence>
<dbReference type="Gene3D" id="2.40.100.10">
    <property type="entry name" value="Cyclophilin-like"/>
    <property type="match status" value="1"/>
</dbReference>
<dbReference type="AlphaFoldDB" id="A0A8T0WSM3"/>
<dbReference type="InterPro" id="IPR029000">
    <property type="entry name" value="Cyclophilin-like_dom_sf"/>
</dbReference>
<dbReference type="Gene3D" id="1.20.120.290">
    <property type="entry name" value="Oxygen-evolving enhancer protein 3 (PsbQ), four-helix up-down bundle"/>
    <property type="match status" value="1"/>
</dbReference>
<dbReference type="InterPro" id="IPR048563">
    <property type="entry name" value="CYP38_PsbQ-like"/>
</dbReference>
<evidence type="ECO:0000259" key="3">
    <source>
        <dbReference type="PROSITE" id="PS50072"/>
    </source>
</evidence>
<keyword evidence="1" id="KW-0793">Thylakoid</keyword>
<keyword evidence="5" id="KW-1185">Reference proteome</keyword>
<dbReference type="InterPro" id="IPR002130">
    <property type="entry name" value="Cyclophilin-type_PPIase_dom"/>
</dbReference>
<dbReference type="Pfam" id="PF00160">
    <property type="entry name" value="Pro_isomerase"/>
    <property type="match status" value="1"/>
</dbReference>
<feature type="compositionally biased region" description="Low complexity" evidence="2">
    <location>
        <begin position="1"/>
        <end position="17"/>
    </location>
</feature>
<proteinExistence type="predicted"/>
<sequence length="424" mass="45719">MALAGARPTAHAPASAANTKRPEWRTQPSLNRRGLIARASHRPSCAAEEGVIQWLRSAAAALAIAAQISVSLPADAVLYSRDTKIPRTGELTLRKAIPANPSMKIIQESLEDISYLLRIPQRKPYGTMEGDVKKAMKIAMDSKEAILGSIPAEHKEEGAKLYTSLLEEKGGLQTLLKYIKENDPDKLSIALASSLDTIGELELLQAPGLSFLLPQQYLEYPRLTGRGVVEFTVEKGDGPTFFPTGGGEPKSVATIQVVIDGYSAPLTAGNFAKLVLDGAYDGVTLKCASQAIVADNETGKKGYTVPLEVMPAGQFEPLYRTPLSIQDGELPVLPMSVYGAIAMAHSVDSDEYSSPTQFFFYLYDKRNSGLGGISFDEGQFSVFGYTTDGRDVLSQIKTGDKIRSAKLVQGREHLVLPSAVPEES</sequence>
<dbReference type="EMBL" id="CM029039">
    <property type="protein sequence ID" value="KAG2646189.1"/>
    <property type="molecule type" value="Genomic_DNA"/>
</dbReference>
<dbReference type="PANTHER" id="PTHR47318">
    <property type="entry name" value="PEPTIDYL-PROLYL CIS-TRANS ISOMERASE CYP37, CHLOROPLASTIC"/>
    <property type="match status" value="1"/>
</dbReference>
<dbReference type="PROSITE" id="PS50072">
    <property type="entry name" value="CSA_PPIASE_2"/>
    <property type="match status" value="1"/>
</dbReference>
<dbReference type="InterPro" id="IPR023222">
    <property type="entry name" value="PsbQ-like_dom_sf"/>
</dbReference>
<dbReference type="GO" id="GO:0003755">
    <property type="term" value="F:peptidyl-prolyl cis-trans isomerase activity"/>
    <property type="evidence" value="ECO:0007669"/>
    <property type="project" value="InterPro"/>
</dbReference>
<feature type="domain" description="PPIase cyclophilin-type" evidence="3">
    <location>
        <begin position="250"/>
        <end position="397"/>
    </location>
</feature>
<comment type="caution">
    <text evidence="4">The sequence shown here is derived from an EMBL/GenBank/DDBJ whole genome shotgun (WGS) entry which is preliminary data.</text>
</comment>
<accession>A0A8T0WSM3</accession>
<feature type="region of interest" description="Disordered" evidence="2">
    <location>
        <begin position="1"/>
        <end position="30"/>
    </location>
</feature>
<evidence type="ECO:0000256" key="1">
    <source>
        <dbReference type="ARBA" id="ARBA00023078"/>
    </source>
</evidence>
<protein>
    <recommendedName>
        <fullName evidence="3">PPIase cyclophilin-type domain-containing protein</fullName>
    </recommendedName>
</protein>